<dbReference type="GO" id="GO:0009252">
    <property type="term" value="P:peptidoglycan biosynthetic process"/>
    <property type="evidence" value="ECO:0007669"/>
    <property type="project" value="TreeGrafter"/>
</dbReference>
<reference evidence="3 4" key="2">
    <citation type="submission" date="2013-09" db="EMBL/GenBank/DDBJ databases">
        <title>Whole genome comparison of six Crocosphaera watsonii strains with differing phenotypes.</title>
        <authorList>
            <person name="Bench S.R."/>
            <person name="Heller P."/>
            <person name="Frank I."/>
            <person name="Arciniega M."/>
            <person name="Shilova I.N."/>
            <person name="Zehr J.P."/>
        </authorList>
    </citation>
    <scope>NUCLEOTIDE SEQUENCE [LARGE SCALE GENOMIC DNA]</scope>
    <source>
        <strain evidence="3 4">WH 0401</strain>
    </source>
</reference>
<gene>
    <name evidence="3" type="ORF">CWATWH0401_2781</name>
</gene>
<dbReference type="Proteomes" id="UP000018198">
    <property type="component" value="Unassembled WGS sequence"/>
</dbReference>
<protein>
    <submittedName>
        <fullName evidence="3">Multimodular transpeptidase-transglycosylase</fullName>
        <ecNumber evidence="3">2.4.1.129</ecNumber>
    </submittedName>
</protein>
<reference evidence="3 4" key="1">
    <citation type="submission" date="2013-01" db="EMBL/GenBank/DDBJ databases">
        <authorList>
            <person name="Bench S."/>
        </authorList>
    </citation>
    <scope>NUCLEOTIDE SEQUENCE [LARGE SCALE GENOMIC DNA]</scope>
    <source>
        <strain evidence="3 4">WH 0401</strain>
    </source>
</reference>
<dbReference type="InterPro" id="IPR012338">
    <property type="entry name" value="Beta-lactam/transpept-like"/>
</dbReference>
<keyword evidence="2 3" id="KW-0808">Transferase</keyword>
<dbReference type="EMBL" id="CAQM01000494">
    <property type="protein sequence ID" value="CCQ62392.1"/>
    <property type="molecule type" value="Genomic_DNA"/>
</dbReference>
<dbReference type="SUPFAM" id="SSF56601">
    <property type="entry name" value="beta-lactamase/transpeptidase-like"/>
    <property type="match status" value="1"/>
</dbReference>
<name>T2JD31_CROWT</name>
<feature type="non-terminal residue" evidence="3">
    <location>
        <position position="1"/>
    </location>
</feature>
<proteinExistence type="predicted"/>
<dbReference type="GO" id="GO:0008955">
    <property type="term" value="F:peptidoglycan glycosyltransferase activity"/>
    <property type="evidence" value="ECO:0007669"/>
    <property type="project" value="TreeGrafter"/>
</dbReference>
<dbReference type="Gene3D" id="3.40.710.10">
    <property type="entry name" value="DD-peptidase/beta-lactamase superfamily"/>
    <property type="match status" value="1"/>
</dbReference>
<organism evidence="3 4">
    <name type="scientific">Crocosphaera watsonii WH 0401</name>
    <dbReference type="NCBI Taxonomy" id="555881"/>
    <lineage>
        <taxon>Bacteria</taxon>
        <taxon>Bacillati</taxon>
        <taxon>Cyanobacteriota</taxon>
        <taxon>Cyanophyceae</taxon>
        <taxon>Oscillatoriophycideae</taxon>
        <taxon>Chroococcales</taxon>
        <taxon>Aphanothecaceae</taxon>
        <taxon>Crocosphaera</taxon>
    </lineage>
</organism>
<keyword evidence="1 3" id="KW-0328">Glycosyltransferase</keyword>
<dbReference type="PANTHER" id="PTHR32282">
    <property type="entry name" value="BINDING PROTEIN TRANSPEPTIDASE, PUTATIVE-RELATED"/>
    <property type="match status" value="1"/>
</dbReference>
<evidence type="ECO:0000313" key="3">
    <source>
        <dbReference type="EMBL" id="CCQ62392.1"/>
    </source>
</evidence>
<evidence type="ECO:0000256" key="2">
    <source>
        <dbReference type="ARBA" id="ARBA00022679"/>
    </source>
</evidence>
<comment type="caution">
    <text evidence="3">The sequence shown here is derived from an EMBL/GenBank/DDBJ whole genome shotgun (WGS) entry which is preliminary data.</text>
</comment>
<dbReference type="AlphaFoldDB" id="T2JD31"/>
<evidence type="ECO:0000313" key="4">
    <source>
        <dbReference type="Proteomes" id="UP000018198"/>
    </source>
</evidence>
<dbReference type="InterPro" id="IPR050396">
    <property type="entry name" value="Glycosyltr_51/Transpeptidase"/>
</dbReference>
<dbReference type="EC" id="2.4.1.129" evidence="3"/>
<dbReference type="RefSeq" id="WP_021835880.1">
    <property type="nucleotide sequence ID" value="NZ_CAQM01000494.1"/>
</dbReference>
<accession>T2JD31</accession>
<sequence>YVPQLSTAVWIGDDANRPLGARTTGGGHAAPIWRSFMSEALKNQPVLQFHAASKFPRPKVKEKK</sequence>
<dbReference type="PANTHER" id="PTHR32282:SF33">
    <property type="entry name" value="PEPTIDOGLYCAN GLYCOSYLTRANSFERASE"/>
    <property type="match status" value="1"/>
</dbReference>
<dbReference type="GO" id="GO:0030288">
    <property type="term" value="C:outer membrane-bounded periplasmic space"/>
    <property type="evidence" value="ECO:0007669"/>
    <property type="project" value="TreeGrafter"/>
</dbReference>
<evidence type="ECO:0000256" key="1">
    <source>
        <dbReference type="ARBA" id="ARBA00022676"/>
    </source>
</evidence>